<dbReference type="EMBL" id="ADAS02000023">
    <property type="protein sequence ID" value="OAV95964.1"/>
    <property type="molecule type" value="Genomic_DNA"/>
</dbReference>
<reference evidence="9 10" key="3">
    <citation type="journal article" date="2017" name="G3 (Bethesda)">
        <title>Comparative analysis highlights variable genome content of wheat rusts and divergence of the mating loci.</title>
        <authorList>
            <person name="Cuomo C.A."/>
            <person name="Bakkeren G."/>
            <person name="Khalil H.B."/>
            <person name="Panwar V."/>
            <person name="Joly D."/>
            <person name="Linning R."/>
            <person name="Sakthikumar S."/>
            <person name="Song X."/>
            <person name="Adiconis X."/>
            <person name="Fan L."/>
            <person name="Goldberg J.M."/>
            <person name="Levin J.Z."/>
            <person name="Young S."/>
            <person name="Zeng Q."/>
            <person name="Anikster Y."/>
            <person name="Bruce M."/>
            <person name="Wang M."/>
            <person name="Yin C."/>
            <person name="McCallum B."/>
            <person name="Szabo L.J."/>
            <person name="Hulbert S."/>
            <person name="Chen X."/>
            <person name="Fellers J.P."/>
        </authorList>
    </citation>
    <scope>NUCLEOTIDE SEQUENCE</scope>
    <source>
        <strain evidence="10">Isolate 1-1 / race 1 (BBBD)</strain>
        <strain evidence="9">isolate 1-1 / race 1 (BBBD)</strain>
    </source>
</reference>
<dbReference type="Pfam" id="PF07738">
    <property type="entry name" value="Sad1_UNC"/>
    <property type="match status" value="1"/>
</dbReference>
<feature type="compositionally biased region" description="Basic and acidic residues" evidence="6">
    <location>
        <begin position="1"/>
        <end position="10"/>
    </location>
</feature>
<evidence type="ECO:0000313" key="8">
    <source>
        <dbReference type="EMBL" id="OAV95964.1"/>
    </source>
</evidence>
<accession>A0A180GTW2</accession>
<organism evidence="8">
    <name type="scientific">Puccinia triticina (isolate 1-1 / race 1 (BBBD))</name>
    <name type="common">Brown leaf rust fungus</name>
    <dbReference type="NCBI Taxonomy" id="630390"/>
    <lineage>
        <taxon>Eukaryota</taxon>
        <taxon>Fungi</taxon>
        <taxon>Dikarya</taxon>
        <taxon>Basidiomycota</taxon>
        <taxon>Pucciniomycotina</taxon>
        <taxon>Pucciniomycetes</taxon>
        <taxon>Pucciniales</taxon>
        <taxon>Pucciniaceae</taxon>
        <taxon>Puccinia</taxon>
    </lineage>
</organism>
<evidence type="ECO:0000256" key="5">
    <source>
        <dbReference type="SAM" id="Coils"/>
    </source>
</evidence>
<keyword evidence="5" id="KW-0175">Coiled coil</keyword>
<evidence type="ECO:0000256" key="2">
    <source>
        <dbReference type="ARBA" id="ARBA00022692"/>
    </source>
</evidence>
<reference evidence="9" key="4">
    <citation type="submission" date="2025-05" db="UniProtKB">
        <authorList>
            <consortium name="EnsemblFungi"/>
        </authorList>
    </citation>
    <scope>IDENTIFICATION</scope>
    <source>
        <strain evidence="9">isolate 1-1 / race 1 (BBBD)</strain>
    </source>
</reference>
<dbReference type="InterPro" id="IPR012919">
    <property type="entry name" value="SUN_dom"/>
</dbReference>
<feature type="coiled-coil region" evidence="5">
    <location>
        <begin position="22"/>
        <end position="49"/>
    </location>
</feature>
<evidence type="ECO:0000259" key="7">
    <source>
        <dbReference type="PROSITE" id="PS51469"/>
    </source>
</evidence>
<reference evidence="8" key="2">
    <citation type="submission" date="2016-05" db="EMBL/GenBank/DDBJ databases">
        <title>Comparative analysis highlights variable genome content of wheat rusts and divergence of the mating loci.</title>
        <authorList>
            <person name="Cuomo C.A."/>
            <person name="Bakkeren G."/>
            <person name="Szabo L."/>
            <person name="Khalil H."/>
            <person name="Joly D."/>
            <person name="Goldberg J."/>
            <person name="Young S."/>
            <person name="Zeng Q."/>
            <person name="Fellers J."/>
        </authorList>
    </citation>
    <scope>NUCLEOTIDE SEQUENCE [LARGE SCALE GENOMIC DNA]</scope>
    <source>
        <strain evidence="8">1-1 BBBD Race 1</strain>
    </source>
</reference>
<keyword evidence="4" id="KW-0472">Membrane</keyword>
<dbReference type="InterPro" id="IPR045119">
    <property type="entry name" value="SUN1-5"/>
</dbReference>
<dbReference type="GO" id="GO:0043495">
    <property type="term" value="F:protein-membrane adaptor activity"/>
    <property type="evidence" value="ECO:0007669"/>
    <property type="project" value="TreeGrafter"/>
</dbReference>
<gene>
    <name evidence="8" type="ORF">PTTG_03232</name>
</gene>
<feature type="domain" description="SUN" evidence="7">
    <location>
        <begin position="113"/>
        <end position="278"/>
    </location>
</feature>
<dbReference type="Proteomes" id="UP000005240">
    <property type="component" value="Unassembled WGS sequence"/>
</dbReference>
<dbReference type="PANTHER" id="PTHR12911">
    <property type="entry name" value="SAD1/UNC-84-LIKE PROTEIN-RELATED"/>
    <property type="match status" value="1"/>
</dbReference>
<evidence type="ECO:0000256" key="3">
    <source>
        <dbReference type="ARBA" id="ARBA00022989"/>
    </source>
</evidence>
<keyword evidence="2" id="KW-0812">Transmembrane</keyword>
<evidence type="ECO:0000256" key="4">
    <source>
        <dbReference type="ARBA" id="ARBA00023136"/>
    </source>
</evidence>
<evidence type="ECO:0000256" key="6">
    <source>
        <dbReference type="SAM" id="MobiDB-lite"/>
    </source>
</evidence>
<feature type="region of interest" description="Disordered" evidence="6">
    <location>
        <begin position="1"/>
        <end position="21"/>
    </location>
</feature>
<keyword evidence="3" id="KW-1133">Transmembrane helix</keyword>
<proteinExistence type="predicted"/>
<keyword evidence="10" id="KW-1185">Reference proteome</keyword>
<sequence>MHSPSNERKNNPRPMGKFGKKASSLDQKLSFLENRIQELQEQATNTTYKIKHLSNITYKAQLKINKFERMLLPDENVCRPISLASSSHKLNAEPEIKKSISPPQKDFSSFLAGASVIEDLTSLTWSYHRKIRSSKLTFYEKFEKISGSPPVTALASDLSIGTCWPFHQTTGQIAIRLSRTIWVEGIIICHVLRSLAYDIQTAPKKFELWGLDRLRPNGEGSLLVEGTYSISSSENTQYFPVPQTKSKVYSEVLLKITSNHGNLDFTCIYRVQVHGKLESEAQGHDQERLTPT</sequence>
<reference evidence="8" key="1">
    <citation type="submission" date="2009-11" db="EMBL/GenBank/DDBJ databases">
        <authorList>
            <consortium name="The Broad Institute Genome Sequencing Platform"/>
            <person name="Ward D."/>
            <person name="Feldgarden M."/>
            <person name="Earl A."/>
            <person name="Young S.K."/>
            <person name="Zeng Q."/>
            <person name="Koehrsen M."/>
            <person name="Alvarado L."/>
            <person name="Berlin A."/>
            <person name="Bochicchio J."/>
            <person name="Borenstein D."/>
            <person name="Chapman S.B."/>
            <person name="Chen Z."/>
            <person name="Engels R."/>
            <person name="Freedman E."/>
            <person name="Gellesch M."/>
            <person name="Goldberg J."/>
            <person name="Griggs A."/>
            <person name="Gujja S."/>
            <person name="Heilman E."/>
            <person name="Heiman D."/>
            <person name="Hepburn T."/>
            <person name="Howarth C."/>
            <person name="Jen D."/>
            <person name="Larson L."/>
            <person name="Lewis B."/>
            <person name="Mehta T."/>
            <person name="Park D."/>
            <person name="Pearson M."/>
            <person name="Roberts A."/>
            <person name="Saif S."/>
            <person name="Shea T."/>
            <person name="Shenoy N."/>
            <person name="Sisk P."/>
            <person name="Stolte C."/>
            <person name="Sykes S."/>
            <person name="Thomson T."/>
            <person name="Walk T."/>
            <person name="White J."/>
            <person name="Yandava C."/>
            <person name="Izard J."/>
            <person name="Baranova O.V."/>
            <person name="Blanton J.M."/>
            <person name="Tanner A.C."/>
            <person name="Dewhirst F.E."/>
            <person name="Haas B."/>
            <person name="Nusbaum C."/>
            <person name="Birren B."/>
        </authorList>
    </citation>
    <scope>NUCLEOTIDE SEQUENCE [LARGE SCALE GENOMIC DNA]</scope>
    <source>
        <strain evidence="8">1-1 BBBD Race 1</strain>
    </source>
</reference>
<dbReference type="AlphaFoldDB" id="A0A180GTW2"/>
<dbReference type="VEuPathDB" id="FungiDB:PTTG_03232"/>
<comment type="subcellular location">
    <subcellularLocation>
        <location evidence="1">Membrane</location>
    </subcellularLocation>
</comment>
<dbReference type="PANTHER" id="PTHR12911:SF8">
    <property type="entry name" value="KLAROID PROTEIN-RELATED"/>
    <property type="match status" value="1"/>
</dbReference>
<name>A0A180GTW2_PUCT1</name>
<dbReference type="Gene3D" id="2.60.120.260">
    <property type="entry name" value="Galactose-binding domain-like"/>
    <property type="match status" value="1"/>
</dbReference>
<dbReference type="EnsemblFungi" id="PTTG_03232-t43_1">
    <property type="protein sequence ID" value="PTTG_03232-t43_1-p1"/>
    <property type="gene ID" value="PTTG_03232"/>
</dbReference>
<evidence type="ECO:0000313" key="10">
    <source>
        <dbReference type="Proteomes" id="UP000005240"/>
    </source>
</evidence>
<protein>
    <submittedName>
        <fullName evidence="9">SUN domain-containing protein</fullName>
    </submittedName>
</protein>
<dbReference type="PROSITE" id="PS51469">
    <property type="entry name" value="SUN"/>
    <property type="match status" value="1"/>
</dbReference>
<evidence type="ECO:0000313" key="9">
    <source>
        <dbReference type="EnsemblFungi" id="PTTG_03232-t43_1-p1"/>
    </source>
</evidence>
<dbReference type="GO" id="GO:0034993">
    <property type="term" value="C:meiotic nuclear membrane microtubule tethering complex"/>
    <property type="evidence" value="ECO:0007669"/>
    <property type="project" value="TreeGrafter"/>
</dbReference>
<dbReference type="OrthoDB" id="2505323at2759"/>
<evidence type="ECO:0000256" key="1">
    <source>
        <dbReference type="ARBA" id="ARBA00004370"/>
    </source>
</evidence>